<accession>E4WQ89</accession>
<organism evidence="2">
    <name type="scientific">Oikopleura dioica</name>
    <name type="common">Tunicate</name>
    <dbReference type="NCBI Taxonomy" id="34765"/>
    <lineage>
        <taxon>Eukaryota</taxon>
        <taxon>Metazoa</taxon>
        <taxon>Chordata</taxon>
        <taxon>Tunicata</taxon>
        <taxon>Appendicularia</taxon>
        <taxon>Copelata</taxon>
        <taxon>Oikopleuridae</taxon>
        <taxon>Oikopleura</taxon>
    </lineage>
</organism>
<keyword evidence="1" id="KW-0812">Transmembrane</keyword>
<name>E4WQ89_OIKDI</name>
<evidence type="ECO:0000256" key="1">
    <source>
        <dbReference type="SAM" id="Phobius"/>
    </source>
</evidence>
<feature type="transmembrane region" description="Helical" evidence="1">
    <location>
        <begin position="12"/>
        <end position="33"/>
    </location>
</feature>
<evidence type="ECO:0000313" key="3">
    <source>
        <dbReference type="Proteomes" id="UP000001307"/>
    </source>
</evidence>
<gene>
    <name evidence="2" type="ORF">GSOID_T00000056001</name>
</gene>
<protein>
    <submittedName>
        <fullName evidence="2">Uncharacterized protein</fullName>
    </submittedName>
</protein>
<keyword evidence="3" id="KW-1185">Reference proteome</keyword>
<proteinExistence type="predicted"/>
<evidence type="ECO:0000313" key="2">
    <source>
        <dbReference type="EMBL" id="CBY20073.1"/>
    </source>
</evidence>
<dbReference type="Proteomes" id="UP000001307">
    <property type="component" value="Unassembled WGS sequence"/>
</dbReference>
<reference evidence="2" key="1">
    <citation type="journal article" date="2010" name="Science">
        <title>Plasticity of animal genome architecture unmasked by rapid evolution of a pelagic tunicate.</title>
        <authorList>
            <person name="Denoeud F."/>
            <person name="Henriet S."/>
            <person name="Mungpakdee S."/>
            <person name="Aury J.M."/>
            <person name="Da Silva C."/>
            <person name="Brinkmann H."/>
            <person name="Mikhaleva J."/>
            <person name="Olsen L.C."/>
            <person name="Jubin C."/>
            <person name="Canestro C."/>
            <person name="Bouquet J.M."/>
            <person name="Danks G."/>
            <person name="Poulain J."/>
            <person name="Campsteijn C."/>
            <person name="Adamski M."/>
            <person name="Cross I."/>
            <person name="Yadetie F."/>
            <person name="Muffato M."/>
            <person name="Louis A."/>
            <person name="Butcher S."/>
            <person name="Tsagkogeorga G."/>
            <person name="Konrad A."/>
            <person name="Singh S."/>
            <person name="Jensen M.F."/>
            <person name="Cong E.H."/>
            <person name="Eikeseth-Otteraa H."/>
            <person name="Noel B."/>
            <person name="Anthouard V."/>
            <person name="Porcel B.M."/>
            <person name="Kachouri-Lafond R."/>
            <person name="Nishino A."/>
            <person name="Ugolini M."/>
            <person name="Chourrout P."/>
            <person name="Nishida H."/>
            <person name="Aasland R."/>
            <person name="Huzurbazar S."/>
            <person name="Westhof E."/>
            <person name="Delsuc F."/>
            <person name="Lehrach H."/>
            <person name="Reinhardt R."/>
            <person name="Weissenbach J."/>
            <person name="Roy S.W."/>
            <person name="Artiguenave F."/>
            <person name="Postlethwait J.H."/>
            <person name="Manak J.R."/>
            <person name="Thompson E.M."/>
            <person name="Jaillon O."/>
            <person name="Du Pasquier L."/>
            <person name="Boudinot P."/>
            <person name="Liberles D.A."/>
            <person name="Volff J.N."/>
            <person name="Philippe H."/>
            <person name="Lenhard B."/>
            <person name="Roest Crollius H."/>
            <person name="Wincker P."/>
            <person name="Chourrout D."/>
        </authorList>
    </citation>
    <scope>NUCLEOTIDE SEQUENCE [LARGE SCALE GENOMIC DNA]</scope>
</reference>
<dbReference type="InParanoid" id="E4WQ89"/>
<keyword evidence="1" id="KW-0472">Membrane</keyword>
<keyword evidence="1" id="KW-1133">Transmembrane helix</keyword>
<sequence length="158" mass="18007">MNSQKVEDIYYASMTTTFIPTSFIVLGNCAFIASDQQKLSVKFALRQKNSPENLVRIITLLDLWQDKTLAFPTGFNLDGSVKDNINVVQAFFRHRDSDMFKFTRVMGEPAYATLTKTLTRRRGEAFYGDVHTTLLALEAVQIIKKRTGEALFDQELLK</sequence>
<dbReference type="AlphaFoldDB" id="E4WQ89"/>
<dbReference type="EMBL" id="FN653015">
    <property type="protein sequence ID" value="CBY20073.1"/>
    <property type="molecule type" value="Genomic_DNA"/>
</dbReference>